<dbReference type="Proteomes" id="UP001469365">
    <property type="component" value="Unassembled WGS sequence"/>
</dbReference>
<sequence length="179" mass="21221">MEWDKIFEDAFEKREGASNQEIYNFHETWNTQISDLEIQSVIDTHAQTGSDIPFAPSQWSFPQKKLPSTYIEFLQYSNGGDFQRGDRYFQFFSITQFREYNVAYEFPEYMKHCVSMGMDGYGNHYIFDMREEMTDNEYPILVAHSGYLDFEGSVRVADSFLELCMGRTSMSDEMDKRWH</sequence>
<evidence type="ECO:0000313" key="2">
    <source>
        <dbReference type="EMBL" id="MEK8132955.1"/>
    </source>
</evidence>
<dbReference type="Pfam" id="PF09346">
    <property type="entry name" value="SMI1_KNR4"/>
    <property type="match status" value="1"/>
</dbReference>
<name>A0ABU9DVQ3_9BACL</name>
<dbReference type="InterPro" id="IPR018958">
    <property type="entry name" value="Knr4/Smi1-like_dom"/>
</dbReference>
<proteinExistence type="predicted"/>
<keyword evidence="3" id="KW-1185">Reference proteome</keyword>
<reference evidence="2 3" key="1">
    <citation type="submission" date="2024-04" db="EMBL/GenBank/DDBJ databases">
        <title>draft genome sequnece of Paenibacillus filicis.</title>
        <authorList>
            <person name="Kim D.-U."/>
        </authorList>
    </citation>
    <scope>NUCLEOTIDE SEQUENCE [LARGE SCALE GENOMIC DNA]</scope>
    <source>
        <strain evidence="2 3">KACC14197</strain>
    </source>
</reference>
<comment type="caution">
    <text evidence="2">The sequence shown here is derived from an EMBL/GenBank/DDBJ whole genome shotgun (WGS) entry which is preliminary data.</text>
</comment>
<protein>
    <submittedName>
        <fullName evidence="2">SMI1/KNR4 family protein</fullName>
    </submittedName>
</protein>
<feature type="domain" description="Knr4/Smi1-like" evidence="1">
    <location>
        <begin position="65"/>
        <end position="162"/>
    </location>
</feature>
<gene>
    <name evidence="2" type="ORF">WMW72_34255</name>
</gene>
<evidence type="ECO:0000259" key="1">
    <source>
        <dbReference type="Pfam" id="PF09346"/>
    </source>
</evidence>
<dbReference type="Gene3D" id="3.40.1580.10">
    <property type="entry name" value="SMI1/KNR4-like"/>
    <property type="match status" value="1"/>
</dbReference>
<organism evidence="2 3">
    <name type="scientific">Paenibacillus filicis</name>
    <dbReference type="NCBI Taxonomy" id="669464"/>
    <lineage>
        <taxon>Bacteria</taxon>
        <taxon>Bacillati</taxon>
        <taxon>Bacillota</taxon>
        <taxon>Bacilli</taxon>
        <taxon>Bacillales</taxon>
        <taxon>Paenibacillaceae</taxon>
        <taxon>Paenibacillus</taxon>
    </lineage>
</organism>
<dbReference type="SUPFAM" id="SSF160631">
    <property type="entry name" value="SMI1/KNR4-like"/>
    <property type="match status" value="1"/>
</dbReference>
<accession>A0ABU9DVQ3</accession>
<dbReference type="InterPro" id="IPR037883">
    <property type="entry name" value="Knr4/Smi1-like_sf"/>
</dbReference>
<evidence type="ECO:0000313" key="3">
    <source>
        <dbReference type="Proteomes" id="UP001469365"/>
    </source>
</evidence>
<dbReference type="RefSeq" id="WP_341420082.1">
    <property type="nucleotide sequence ID" value="NZ_JBBPCC010000039.1"/>
</dbReference>
<dbReference type="EMBL" id="JBBPCC010000039">
    <property type="protein sequence ID" value="MEK8132955.1"/>
    <property type="molecule type" value="Genomic_DNA"/>
</dbReference>